<dbReference type="AlphaFoldDB" id="F8MQM0"/>
<evidence type="ECO:0000313" key="2">
    <source>
        <dbReference type="Proteomes" id="UP000008065"/>
    </source>
</evidence>
<dbReference type="KEGG" id="nte:NEUTE1DRAFT117425"/>
<proteinExistence type="predicted"/>
<dbReference type="HOGENOM" id="CLU_2711647_0_0_1"/>
<accession>F8MQM0</accession>
<dbReference type="RefSeq" id="XP_009852227.1">
    <property type="nucleotide sequence ID" value="XM_009853925.1"/>
</dbReference>
<dbReference type="EMBL" id="GL891305">
    <property type="protein sequence ID" value="EGO56650.1"/>
    <property type="molecule type" value="Genomic_DNA"/>
</dbReference>
<protein>
    <submittedName>
        <fullName evidence="1">Uncharacterized protein</fullName>
    </submittedName>
</protein>
<dbReference type="GeneID" id="20823291"/>
<dbReference type="Proteomes" id="UP000008065">
    <property type="component" value="Unassembled WGS sequence"/>
</dbReference>
<gene>
    <name evidence="1" type="ORF">NEUTE1DRAFT_117425</name>
</gene>
<name>F8MQM0_NEUT8</name>
<sequence>LLYGVELLGQLLFRLRKRGSPRRWNTGTRRGTVWGERKREAIPGIFFRKTTRRGRQHPSREISIFIAKDITRQ</sequence>
<organism evidence="1 2">
    <name type="scientific">Neurospora tetrasperma (strain FGSC 2508 / ATCC MYA-4615 / P0657)</name>
    <dbReference type="NCBI Taxonomy" id="510951"/>
    <lineage>
        <taxon>Eukaryota</taxon>
        <taxon>Fungi</taxon>
        <taxon>Dikarya</taxon>
        <taxon>Ascomycota</taxon>
        <taxon>Pezizomycotina</taxon>
        <taxon>Sordariomycetes</taxon>
        <taxon>Sordariomycetidae</taxon>
        <taxon>Sordariales</taxon>
        <taxon>Sordariaceae</taxon>
        <taxon>Neurospora</taxon>
    </lineage>
</organism>
<feature type="non-terminal residue" evidence="1">
    <location>
        <position position="1"/>
    </location>
</feature>
<keyword evidence="2" id="KW-1185">Reference proteome</keyword>
<reference evidence="2" key="1">
    <citation type="journal article" date="2011" name="Genetics">
        <title>Massive changes in genome architecture accompany the transition to self-fertility in the filamentous fungus Neurospora tetrasperma.</title>
        <authorList>
            <person name="Ellison C.E."/>
            <person name="Stajich J.E."/>
            <person name="Jacobson D.J."/>
            <person name="Natvig D.O."/>
            <person name="Lapidus A."/>
            <person name="Foster B."/>
            <person name="Aerts A."/>
            <person name="Riley R."/>
            <person name="Lindquist E.A."/>
            <person name="Grigoriev I.V."/>
            <person name="Taylor J.W."/>
        </authorList>
    </citation>
    <scope>NUCLEOTIDE SEQUENCE [LARGE SCALE GENOMIC DNA]</scope>
    <source>
        <strain evidence="2">FGSC 2508 / P0657</strain>
    </source>
</reference>
<dbReference type="VEuPathDB" id="FungiDB:NEUTE1DRAFT_117425"/>
<evidence type="ECO:0000313" key="1">
    <source>
        <dbReference type="EMBL" id="EGO56650.1"/>
    </source>
</evidence>